<keyword evidence="4" id="KW-0378">Hydrolase</keyword>
<organism evidence="4 5">
    <name type="scientific">Flexivirga alba</name>
    <dbReference type="NCBI Taxonomy" id="702742"/>
    <lineage>
        <taxon>Bacteria</taxon>
        <taxon>Bacillati</taxon>
        <taxon>Actinomycetota</taxon>
        <taxon>Actinomycetes</taxon>
        <taxon>Micrococcales</taxon>
        <taxon>Dermacoccaceae</taxon>
        <taxon>Flexivirga</taxon>
    </lineage>
</organism>
<proteinExistence type="predicted"/>
<sequence>MDSEIRIAMMQATEERRELGHDLLGPDHLLLGLLANVRGSAYEVLAGQGVTYDWVRQVVAEKHDDRREDDDADEPTDSSDNLDEDKEALKAIGIDLDKVREAVRDAFGEDITERWGQRRGRGRGERGHHSDGDRRGRDEERKDRDERRGGPRRGGPHGRGPWGGEFEGFGEGFAGFGPGGRGRRGPRSRRFERVTASMRRMLHGLRGELRAAQTEQGCDRSTGLLPGVVLAAIFASHDAAVDAVIEAADNPDALRVAVDALAGHATT</sequence>
<comment type="caution">
    <text evidence="4">The sequence shown here is derived from an EMBL/GenBank/DDBJ whole genome shotgun (WGS) entry which is preliminary data.</text>
</comment>
<evidence type="ECO:0000313" key="5">
    <source>
        <dbReference type="Proteomes" id="UP001596298"/>
    </source>
</evidence>
<dbReference type="Pfam" id="PF02861">
    <property type="entry name" value="Clp_N"/>
    <property type="match status" value="1"/>
</dbReference>
<evidence type="ECO:0000259" key="3">
    <source>
        <dbReference type="PROSITE" id="PS51903"/>
    </source>
</evidence>
<dbReference type="PROSITE" id="PS51903">
    <property type="entry name" value="CLP_R"/>
    <property type="match status" value="1"/>
</dbReference>
<dbReference type="GO" id="GO:0008233">
    <property type="term" value="F:peptidase activity"/>
    <property type="evidence" value="ECO:0007669"/>
    <property type="project" value="UniProtKB-KW"/>
</dbReference>
<keyword evidence="1" id="KW-0677">Repeat</keyword>
<gene>
    <name evidence="4" type="ORF">ACFQDH_03285</name>
</gene>
<dbReference type="InterPro" id="IPR004176">
    <property type="entry name" value="Clp_R_N"/>
</dbReference>
<accession>A0ABW2AD01</accession>
<keyword evidence="4" id="KW-0645">Protease</keyword>
<protein>
    <submittedName>
        <fullName evidence="4">Clp protease N-terminal domain-containing protein</fullName>
    </submittedName>
</protein>
<name>A0ABW2AD01_9MICO</name>
<evidence type="ECO:0000256" key="2">
    <source>
        <dbReference type="SAM" id="MobiDB-lite"/>
    </source>
</evidence>
<dbReference type="Proteomes" id="UP001596298">
    <property type="component" value="Unassembled WGS sequence"/>
</dbReference>
<dbReference type="GO" id="GO:0006508">
    <property type="term" value="P:proteolysis"/>
    <property type="evidence" value="ECO:0007669"/>
    <property type="project" value="UniProtKB-KW"/>
</dbReference>
<dbReference type="EMBL" id="JBHSWH010000001">
    <property type="protein sequence ID" value="MFC6704321.1"/>
    <property type="molecule type" value="Genomic_DNA"/>
</dbReference>
<dbReference type="Gene3D" id="1.10.1780.10">
    <property type="entry name" value="Clp, N-terminal domain"/>
    <property type="match status" value="1"/>
</dbReference>
<reference evidence="5" key="1">
    <citation type="journal article" date="2019" name="Int. J. Syst. Evol. Microbiol.">
        <title>The Global Catalogue of Microorganisms (GCM) 10K type strain sequencing project: providing services to taxonomists for standard genome sequencing and annotation.</title>
        <authorList>
            <consortium name="The Broad Institute Genomics Platform"/>
            <consortium name="The Broad Institute Genome Sequencing Center for Infectious Disease"/>
            <person name="Wu L."/>
            <person name="Ma J."/>
        </authorList>
    </citation>
    <scope>NUCLEOTIDE SEQUENCE [LARGE SCALE GENOMIC DNA]</scope>
    <source>
        <strain evidence="5">CCUG 58127</strain>
    </source>
</reference>
<feature type="compositionally biased region" description="Gly residues" evidence="2">
    <location>
        <begin position="157"/>
        <end position="180"/>
    </location>
</feature>
<dbReference type="RefSeq" id="WP_382398444.1">
    <property type="nucleotide sequence ID" value="NZ_JBHSWH010000001.1"/>
</dbReference>
<evidence type="ECO:0000256" key="1">
    <source>
        <dbReference type="PROSITE-ProRule" id="PRU01251"/>
    </source>
</evidence>
<evidence type="ECO:0000313" key="4">
    <source>
        <dbReference type="EMBL" id="MFC6704321.1"/>
    </source>
</evidence>
<feature type="domain" description="Clp R" evidence="3">
    <location>
        <begin position="1"/>
        <end position="68"/>
    </location>
</feature>
<feature type="compositionally biased region" description="Basic and acidic residues" evidence="2">
    <location>
        <begin position="117"/>
        <end position="149"/>
    </location>
</feature>
<dbReference type="InterPro" id="IPR036628">
    <property type="entry name" value="Clp_N_dom_sf"/>
</dbReference>
<keyword evidence="5" id="KW-1185">Reference proteome</keyword>
<feature type="region of interest" description="Disordered" evidence="2">
    <location>
        <begin position="117"/>
        <end position="189"/>
    </location>
</feature>
<feature type="region of interest" description="Disordered" evidence="2">
    <location>
        <begin position="63"/>
        <end position="85"/>
    </location>
</feature>
<dbReference type="SUPFAM" id="SSF81923">
    <property type="entry name" value="Double Clp-N motif"/>
    <property type="match status" value="1"/>
</dbReference>
<feature type="compositionally biased region" description="Acidic residues" evidence="2">
    <location>
        <begin position="67"/>
        <end position="85"/>
    </location>
</feature>